<dbReference type="SUPFAM" id="SSF82895">
    <property type="entry name" value="TSP-1 type 1 repeat"/>
    <property type="match status" value="1"/>
</dbReference>
<dbReference type="PROSITE" id="PS50092">
    <property type="entry name" value="TSP1"/>
    <property type="match status" value="1"/>
</dbReference>
<dbReference type="InterPro" id="IPR000884">
    <property type="entry name" value="TSP1_rpt"/>
</dbReference>
<dbReference type="InterPro" id="IPR036383">
    <property type="entry name" value="TSP1_rpt_sf"/>
</dbReference>
<dbReference type="Proteomes" id="UP001176940">
    <property type="component" value="Unassembled WGS sequence"/>
</dbReference>
<dbReference type="Gene3D" id="2.20.100.10">
    <property type="entry name" value="Thrombospondin type-1 (TSP1) repeat"/>
    <property type="match status" value="1"/>
</dbReference>
<sequence length="254" mass="28154">MIRSCSVFRSYTGLVGCFRYTASPVGCSCRSLEVLTVYSGPCGLSQYTAGPVGCTRYMADFMGCFQYTAGPVGCPRVQQVFWDVPAITCRRQDGAQSDITECLKQAGPLPPLTQPCQIPCQDDCQFTNWSKFSPCNGDCGAVRTRKRSLLGKSKKKDKCKNSQLYPMIETQFCPCDKYNAQPVGNWSDCILPEGKVEVLLGMKVQGDIKECGQGYRYQAMACYDQNNRLVETSRCNSHGEYLVQTSSIVVIKVF</sequence>
<accession>A0ABN9LSW4</accession>
<evidence type="ECO:0000313" key="1">
    <source>
        <dbReference type="EMBL" id="CAJ0949848.1"/>
    </source>
</evidence>
<dbReference type="EMBL" id="CAUEEQ010030760">
    <property type="protein sequence ID" value="CAJ0949848.1"/>
    <property type="molecule type" value="Genomic_DNA"/>
</dbReference>
<protein>
    <submittedName>
        <fullName evidence="1">Uncharacterized protein</fullName>
    </submittedName>
</protein>
<gene>
    <name evidence="1" type="ORF">RIMI_LOCUS12773635</name>
</gene>
<evidence type="ECO:0000313" key="2">
    <source>
        <dbReference type="Proteomes" id="UP001176940"/>
    </source>
</evidence>
<proteinExistence type="predicted"/>
<dbReference type="PANTHER" id="PTHR11311">
    <property type="entry name" value="SPONDIN"/>
    <property type="match status" value="1"/>
</dbReference>
<dbReference type="InterPro" id="IPR051418">
    <property type="entry name" value="Spondin/Thrombospondin_T1"/>
</dbReference>
<dbReference type="PANTHER" id="PTHR11311:SF8">
    <property type="entry name" value="THROMBOSPONDIN TYPE-1 DOMAIN-CONTAINING PROTEIN 7A"/>
    <property type="match status" value="1"/>
</dbReference>
<name>A0ABN9LSW4_9NEOB</name>
<reference evidence="1" key="1">
    <citation type="submission" date="2023-07" db="EMBL/GenBank/DDBJ databases">
        <authorList>
            <person name="Stuckert A."/>
        </authorList>
    </citation>
    <scope>NUCLEOTIDE SEQUENCE</scope>
</reference>
<organism evidence="1 2">
    <name type="scientific">Ranitomeya imitator</name>
    <name type="common">mimic poison frog</name>
    <dbReference type="NCBI Taxonomy" id="111125"/>
    <lineage>
        <taxon>Eukaryota</taxon>
        <taxon>Metazoa</taxon>
        <taxon>Chordata</taxon>
        <taxon>Craniata</taxon>
        <taxon>Vertebrata</taxon>
        <taxon>Euteleostomi</taxon>
        <taxon>Amphibia</taxon>
        <taxon>Batrachia</taxon>
        <taxon>Anura</taxon>
        <taxon>Neobatrachia</taxon>
        <taxon>Hyloidea</taxon>
        <taxon>Dendrobatidae</taxon>
        <taxon>Dendrobatinae</taxon>
        <taxon>Ranitomeya</taxon>
    </lineage>
</organism>
<keyword evidence="2" id="KW-1185">Reference proteome</keyword>
<comment type="caution">
    <text evidence="1">The sequence shown here is derived from an EMBL/GenBank/DDBJ whole genome shotgun (WGS) entry which is preliminary data.</text>
</comment>